<keyword evidence="3" id="KW-1185">Reference proteome</keyword>
<dbReference type="AlphaFoldDB" id="A0A669CE88"/>
<reference evidence="2" key="1">
    <citation type="submission" date="2025-08" db="UniProtKB">
        <authorList>
            <consortium name="Ensembl"/>
        </authorList>
    </citation>
    <scope>IDENTIFICATION</scope>
</reference>
<dbReference type="CDD" id="cd01650">
    <property type="entry name" value="RT_nLTR_like"/>
    <property type="match status" value="1"/>
</dbReference>
<evidence type="ECO:0000313" key="2">
    <source>
        <dbReference type="Ensembl" id="ENSONIP00000044872.1"/>
    </source>
</evidence>
<accession>A0A669CE88</accession>
<name>A0A669CE88_ORENI</name>
<dbReference type="Ensembl" id="ENSONIT00000092853.1">
    <property type="protein sequence ID" value="ENSONIP00000044872.1"/>
    <property type="gene ID" value="ENSONIG00000041656.1"/>
</dbReference>
<dbReference type="InterPro" id="IPR000477">
    <property type="entry name" value="RT_dom"/>
</dbReference>
<proteinExistence type="predicted"/>
<organism evidence="2 3">
    <name type="scientific">Oreochromis niloticus</name>
    <name type="common">Nile tilapia</name>
    <name type="synonym">Tilapia nilotica</name>
    <dbReference type="NCBI Taxonomy" id="8128"/>
    <lineage>
        <taxon>Eukaryota</taxon>
        <taxon>Metazoa</taxon>
        <taxon>Chordata</taxon>
        <taxon>Craniata</taxon>
        <taxon>Vertebrata</taxon>
        <taxon>Euteleostomi</taxon>
        <taxon>Actinopterygii</taxon>
        <taxon>Neopterygii</taxon>
        <taxon>Teleostei</taxon>
        <taxon>Neoteleostei</taxon>
        <taxon>Acanthomorphata</taxon>
        <taxon>Ovalentaria</taxon>
        <taxon>Cichlomorphae</taxon>
        <taxon>Cichliformes</taxon>
        <taxon>Cichlidae</taxon>
        <taxon>African cichlids</taxon>
        <taxon>Pseudocrenilabrinae</taxon>
        <taxon>Oreochromini</taxon>
        <taxon>Oreochromis</taxon>
    </lineage>
</organism>
<evidence type="ECO:0000259" key="1">
    <source>
        <dbReference type="PROSITE" id="PS50878"/>
    </source>
</evidence>
<dbReference type="PANTHER" id="PTHR33332">
    <property type="entry name" value="REVERSE TRANSCRIPTASE DOMAIN-CONTAINING PROTEIN"/>
    <property type="match status" value="1"/>
</dbReference>
<evidence type="ECO:0000313" key="3">
    <source>
        <dbReference type="Proteomes" id="UP000005207"/>
    </source>
</evidence>
<dbReference type="Pfam" id="PF00078">
    <property type="entry name" value="RVT_1"/>
    <property type="match status" value="1"/>
</dbReference>
<dbReference type="GeneTree" id="ENSGT01060000248530"/>
<dbReference type="OMA" id="SHCTTIN"/>
<protein>
    <recommendedName>
        <fullName evidence="1">Reverse transcriptase domain-containing protein</fullName>
    </recommendedName>
</protein>
<dbReference type="Proteomes" id="UP000005207">
    <property type="component" value="Unplaced"/>
</dbReference>
<sequence>MDHMDRLDKYIEKHNLLSDNKYGFRAKRSTSMAVMELVEGISTAIDNKEYTLGVFIDLKNAFDTIDHSVLMNKLERYGIRGIAGKWMKSYLNDRDQYVEIDNVKSNQLKVTCGVPQSSVLGPRLFILYINEICSVSKLLKCVLFADDTTLYCSGKNLEQLLTTVEKELNILKNWFDINKLSLNINKTKCITFGTRQMKNVSKIRVNGIEIKRVYENKLLGVIIDDRLSWKSHINHVKTKMSKTIAILYKTKHVLNKKSLYTLYCSLLLPYMTYCLEIWGNAYKTNTLPIFKLQKRAIRIINQSNYIEPSNILFINLNTLKFDDLVEYKMAQIMYKAQNNLLCCSTQNLFEVRESI</sequence>
<dbReference type="PROSITE" id="PS50878">
    <property type="entry name" value="RT_POL"/>
    <property type="match status" value="1"/>
</dbReference>
<dbReference type="InParanoid" id="A0A669CE88"/>
<feature type="domain" description="Reverse transcriptase" evidence="1">
    <location>
        <begin position="1"/>
        <end position="223"/>
    </location>
</feature>
<reference evidence="2" key="2">
    <citation type="submission" date="2025-09" db="UniProtKB">
        <authorList>
            <consortium name="Ensembl"/>
        </authorList>
    </citation>
    <scope>IDENTIFICATION</scope>
</reference>